<evidence type="ECO:0000313" key="2">
    <source>
        <dbReference type="EMBL" id="KAH7316023.1"/>
    </source>
</evidence>
<feature type="domain" description="BSD" evidence="1">
    <location>
        <begin position="136"/>
        <end position="188"/>
    </location>
</feature>
<dbReference type="PROSITE" id="PS50858">
    <property type="entry name" value="BSD"/>
    <property type="match status" value="1"/>
</dbReference>
<reference evidence="2" key="1">
    <citation type="submission" date="2021-08" db="EMBL/GenBank/DDBJ databases">
        <title>WGS assembly of Ceratopteris richardii.</title>
        <authorList>
            <person name="Marchant D.B."/>
            <person name="Chen G."/>
            <person name="Jenkins J."/>
            <person name="Shu S."/>
            <person name="Leebens-Mack J."/>
            <person name="Grimwood J."/>
            <person name="Schmutz J."/>
            <person name="Soltis P."/>
            <person name="Soltis D."/>
            <person name="Chen Z.-H."/>
        </authorList>
    </citation>
    <scope>NUCLEOTIDE SEQUENCE</scope>
    <source>
        <strain evidence="2">Whitten #5841</strain>
        <tissue evidence="2">Leaf</tissue>
    </source>
</reference>
<dbReference type="OrthoDB" id="47923at2759"/>
<sequence>MEAFLQRAKSFASDAAKKSQDLAKEAAKISQEFAQETAKRSRELATEASKKADQLKTLAGDVSLPIPSSPLASSSVSPASTVTSSPSSSISEDELIRYGITPELREFVHGLTLSTFQDFPAEGFDTDAKKDVGTSNVRKDLTDWQEQHALRVLKAVPEISKFRYELCPRHMKEGRFWKIYFTLVRSHGCSL</sequence>
<dbReference type="InterPro" id="IPR035925">
    <property type="entry name" value="BSD_dom_sf"/>
</dbReference>
<dbReference type="SUPFAM" id="SSF140383">
    <property type="entry name" value="BSD domain-like"/>
    <property type="match status" value="1"/>
</dbReference>
<dbReference type="AlphaFoldDB" id="A0A8T2SEL5"/>
<dbReference type="PANTHER" id="PTHR31923">
    <property type="entry name" value="BSD DOMAIN-CONTAINING PROTEIN"/>
    <property type="match status" value="1"/>
</dbReference>
<dbReference type="Gene3D" id="1.10.3970.10">
    <property type="entry name" value="BSD domain"/>
    <property type="match status" value="1"/>
</dbReference>
<evidence type="ECO:0000313" key="3">
    <source>
        <dbReference type="Proteomes" id="UP000825935"/>
    </source>
</evidence>
<dbReference type="Pfam" id="PF03909">
    <property type="entry name" value="BSD"/>
    <property type="match status" value="1"/>
</dbReference>
<accession>A0A8T2SEL5</accession>
<name>A0A8T2SEL5_CERRI</name>
<dbReference type="SMART" id="SM00751">
    <property type="entry name" value="BSD"/>
    <property type="match status" value="1"/>
</dbReference>
<comment type="caution">
    <text evidence="2">The sequence shown here is derived from an EMBL/GenBank/DDBJ whole genome shotgun (WGS) entry which is preliminary data.</text>
</comment>
<protein>
    <recommendedName>
        <fullName evidence="1">BSD domain-containing protein</fullName>
    </recommendedName>
</protein>
<proteinExistence type="predicted"/>
<dbReference type="OMA" id="MESWFRR"/>
<evidence type="ECO:0000259" key="1">
    <source>
        <dbReference type="PROSITE" id="PS50858"/>
    </source>
</evidence>
<dbReference type="InterPro" id="IPR005607">
    <property type="entry name" value="BSD_dom"/>
</dbReference>
<dbReference type="EMBL" id="CM035426">
    <property type="protein sequence ID" value="KAH7316023.1"/>
    <property type="molecule type" value="Genomic_DNA"/>
</dbReference>
<organism evidence="2 3">
    <name type="scientific">Ceratopteris richardii</name>
    <name type="common">Triangle waterfern</name>
    <dbReference type="NCBI Taxonomy" id="49495"/>
    <lineage>
        <taxon>Eukaryota</taxon>
        <taxon>Viridiplantae</taxon>
        <taxon>Streptophyta</taxon>
        <taxon>Embryophyta</taxon>
        <taxon>Tracheophyta</taxon>
        <taxon>Polypodiopsida</taxon>
        <taxon>Polypodiidae</taxon>
        <taxon>Polypodiales</taxon>
        <taxon>Pteridineae</taxon>
        <taxon>Pteridaceae</taxon>
        <taxon>Parkerioideae</taxon>
        <taxon>Ceratopteris</taxon>
    </lineage>
</organism>
<gene>
    <name evidence="2" type="ORF">KP509_21G075500</name>
</gene>
<dbReference type="Proteomes" id="UP000825935">
    <property type="component" value="Chromosome 21"/>
</dbReference>
<keyword evidence="3" id="KW-1185">Reference proteome</keyword>
<dbReference type="PANTHER" id="PTHR31923:SF1">
    <property type="entry name" value="BSD DOMAIN-CONTAINING PROTEIN"/>
    <property type="match status" value="1"/>
</dbReference>